<proteinExistence type="predicted"/>
<dbReference type="Pfam" id="PF00226">
    <property type="entry name" value="DnaJ"/>
    <property type="match status" value="1"/>
</dbReference>
<name>A0A3D8K7H1_9BURK</name>
<evidence type="ECO:0000256" key="1">
    <source>
        <dbReference type="ARBA" id="ARBA00023186"/>
    </source>
</evidence>
<evidence type="ECO:0000313" key="5">
    <source>
        <dbReference type="Proteomes" id="UP000256838"/>
    </source>
</evidence>
<dbReference type="PROSITE" id="PS50076">
    <property type="entry name" value="DNAJ_2"/>
    <property type="match status" value="1"/>
</dbReference>
<sequence>MVTLYDTLGVREDASDDEIKRAYRKAAMRAHPDRNKGREAAAHDAFQEIKQAYAILSDSEQRRVYDAVFAEEMGKLREQEERQARETRERAEREAQAERERYEKFVAQAMRYAERGHNRDVVFGVLLGRGCDEALAARIADGIAALAAARAQVPPAAPPDAPESETPQAEAAAHAGLFTTLWHGMFGLRS</sequence>
<dbReference type="PANTHER" id="PTHR44360">
    <property type="entry name" value="DNAJ HOMOLOG SUBFAMILY B MEMBER 9"/>
    <property type="match status" value="1"/>
</dbReference>
<comment type="caution">
    <text evidence="4">The sequence shown here is derived from an EMBL/GenBank/DDBJ whole genome shotgun (WGS) entry which is preliminary data.</text>
</comment>
<dbReference type="GO" id="GO:0051787">
    <property type="term" value="F:misfolded protein binding"/>
    <property type="evidence" value="ECO:0007669"/>
    <property type="project" value="TreeGrafter"/>
</dbReference>
<dbReference type="Gene3D" id="1.10.287.110">
    <property type="entry name" value="DnaJ domain"/>
    <property type="match status" value="1"/>
</dbReference>
<dbReference type="AlphaFoldDB" id="A0A3D8K7H1"/>
<feature type="domain" description="J" evidence="3">
    <location>
        <begin position="3"/>
        <end position="69"/>
    </location>
</feature>
<protein>
    <submittedName>
        <fullName evidence="4">J domain-containing protein</fullName>
    </submittedName>
</protein>
<dbReference type="GO" id="GO:0036503">
    <property type="term" value="P:ERAD pathway"/>
    <property type="evidence" value="ECO:0007669"/>
    <property type="project" value="TreeGrafter"/>
</dbReference>
<dbReference type="GO" id="GO:0051087">
    <property type="term" value="F:protein-folding chaperone binding"/>
    <property type="evidence" value="ECO:0007669"/>
    <property type="project" value="TreeGrafter"/>
</dbReference>
<reference evidence="4 5" key="1">
    <citation type="submission" date="2018-08" db="EMBL/GenBank/DDBJ databases">
        <title>Paraburkholderia sp. DHOM06 isolated from forest soil.</title>
        <authorList>
            <person name="Gao Z.-H."/>
            <person name="Qiu L.-H."/>
        </authorList>
    </citation>
    <scope>NUCLEOTIDE SEQUENCE [LARGE SCALE GENOMIC DNA]</scope>
    <source>
        <strain evidence="4 5">DHOM06</strain>
    </source>
</reference>
<dbReference type="InterPro" id="IPR051948">
    <property type="entry name" value="Hsp70_co-chaperone_J-domain"/>
</dbReference>
<dbReference type="RefSeq" id="WP_115531801.1">
    <property type="nucleotide sequence ID" value="NZ_QRGA01000001.1"/>
</dbReference>
<dbReference type="OrthoDB" id="9779622at2"/>
<dbReference type="PANTHER" id="PTHR44360:SF1">
    <property type="entry name" value="DNAJ HOMOLOG SUBFAMILY B MEMBER 9"/>
    <property type="match status" value="1"/>
</dbReference>
<keyword evidence="5" id="KW-1185">Reference proteome</keyword>
<dbReference type="PRINTS" id="PR00625">
    <property type="entry name" value="JDOMAIN"/>
</dbReference>
<organism evidence="4 5">
    <name type="scientific">Trinickia dinghuensis</name>
    <dbReference type="NCBI Taxonomy" id="2291023"/>
    <lineage>
        <taxon>Bacteria</taxon>
        <taxon>Pseudomonadati</taxon>
        <taxon>Pseudomonadota</taxon>
        <taxon>Betaproteobacteria</taxon>
        <taxon>Burkholderiales</taxon>
        <taxon>Burkholderiaceae</taxon>
        <taxon>Trinickia</taxon>
    </lineage>
</organism>
<gene>
    <name evidence="4" type="ORF">DWV00_01780</name>
</gene>
<dbReference type="SMART" id="SM00271">
    <property type="entry name" value="DnaJ"/>
    <property type="match status" value="1"/>
</dbReference>
<evidence type="ECO:0000313" key="4">
    <source>
        <dbReference type="EMBL" id="RDV00532.1"/>
    </source>
</evidence>
<feature type="region of interest" description="Disordered" evidence="2">
    <location>
        <begin position="78"/>
        <end position="98"/>
    </location>
</feature>
<keyword evidence="1" id="KW-0143">Chaperone</keyword>
<dbReference type="PROSITE" id="PS00636">
    <property type="entry name" value="DNAJ_1"/>
    <property type="match status" value="1"/>
</dbReference>
<dbReference type="SUPFAM" id="SSF46565">
    <property type="entry name" value="Chaperone J-domain"/>
    <property type="match status" value="1"/>
</dbReference>
<evidence type="ECO:0000256" key="2">
    <source>
        <dbReference type="SAM" id="MobiDB-lite"/>
    </source>
</evidence>
<dbReference type="InterPro" id="IPR001623">
    <property type="entry name" value="DnaJ_domain"/>
</dbReference>
<dbReference type="EMBL" id="QRGA01000001">
    <property type="protein sequence ID" value="RDV00532.1"/>
    <property type="molecule type" value="Genomic_DNA"/>
</dbReference>
<dbReference type="InterPro" id="IPR018253">
    <property type="entry name" value="DnaJ_domain_CS"/>
</dbReference>
<dbReference type="InterPro" id="IPR036869">
    <property type="entry name" value="J_dom_sf"/>
</dbReference>
<evidence type="ECO:0000259" key="3">
    <source>
        <dbReference type="PROSITE" id="PS50076"/>
    </source>
</evidence>
<dbReference type="Proteomes" id="UP000256838">
    <property type="component" value="Unassembled WGS sequence"/>
</dbReference>
<accession>A0A3D8K7H1</accession>
<dbReference type="CDD" id="cd06257">
    <property type="entry name" value="DnaJ"/>
    <property type="match status" value="1"/>
</dbReference>